<accession>A0A0J8V9E8</accession>
<dbReference type="Gene3D" id="1.10.10.10">
    <property type="entry name" value="Winged helix-like DNA-binding domain superfamily/Winged helix DNA-binding domain"/>
    <property type="match status" value="1"/>
</dbReference>
<dbReference type="AlphaFoldDB" id="A0A0J8V9E8"/>
<dbReference type="InterPro" id="IPR058163">
    <property type="entry name" value="LysR-type_TF_proteobact-type"/>
</dbReference>
<keyword evidence="4" id="KW-0804">Transcription</keyword>
<dbReference type="PANTHER" id="PTHR30537:SF5">
    <property type="entry name" value="HTH-TYPE TRANSCRIPTIONAL ACTIVATOR TTDR-RELATED"/>
    <property type="match status" value="1"/>
</dbReference>
<dbReference type="GO" id="GO:0006351">
    <property type="term" value="P:DNA-templated transcription"/>
    <property type="evidence" value="ECO:0007669"/>
    <property type="project" value="TreeGrafter"/>
</dbReference>
<dbReference type="EMBL" id="PYLZ01000010">
    <property type="protein sequence ID" value="PSW23103.1"/>
    <property type="molecule type" value="Genomic_DNA"/>
</dbReference>
<dbReference type="RefSeq" id="WP_048900124.1">
    <property type="nucleotide sequence ID" value="NZ_AP024853.1"/>
</dbReference>
<evidence type="ECO:0000259" key="5">
    <source>
        <dbReference type="PROSITE" id="PS50931"/>
    </source>
</evidence>
<dbReference type="Pfam" id="PF00126">
    <property type="entry name" value="HTH_1"/>
    <property type="match status" value="1"/>
</dbReference>
<organism evidence="6 7">
    <name type="scientific">Photobacterium swingsii</name>
    <dbReference type="NCBI Taxonomy" id="680026"/>
    <lineage>
        <taxon>Bacteria</taxon>
        <taxon>Pseudomonadati</taxon>
        <taxon>Pseudomonadota</taxon>
        <taxon>Gammaproteobacteria</taxon>
        <taxon>Vibrionales</taxon>
        <taxon>Vibrionaceae</taxon>
        <taxon>Photobacterium</taxon>
    </lineage>
</organism>
<dbReference type="PROSITE" id="PS50931">
    <property type="entry name" value="HTH_LYSR"/>
    <property type="match status" value="1"/>
</dbReference>
<proteinExistence type="inferred from homology"/>
<evidence type="ECO:0000256" key="3">
    <source>
        <dbReference type="ARBA" id="ARBA00023125"/>
    </source>
</evidence>
<dbReference type="Proteomes" id="UP000240481">
    <property type="component" value="Unassembled WGS sequence"/>
</dbReference>
<dbReference type="InterPro" id="IPR036388">
    <property type="entry name" value="WH-like_DNA-bd_sf"/>
</dbReference>
<dbReference type="FunFam" id="3.40.190.290:FF:000001">
    <property type="entry name" value="Transcriptional regulator, LysR family"/>
    <property type="match status" value="1"/>
</dbReference>
<reference evidence="6 7" key="1">
    <citation type="submission" date="2018-01" db="EMBL/GenBank/DDBJ databases">
        <title>Whole genome sequencing of Histamine producing bacteria.</title>
        <authorList>
            <person name="Butler K."/>
        </authorList>
    </citation>
    <scope>NUCLEOTIDE SEQUENCE [LARGE SCALE GENOMIC DNA]</scope>
    <source>
        <strain evidence="6 7">DSM 24669</strain>
    </source>
</reference>
<evidence type="ECO:0000256" key="1">
    <source>
        <dbReference type="ARBA" id="ARBA00009437"/>
    </source>
</evidence>
<dbReference type="STRING" id="680026.AB733_18570"/>
<gene>
    <name evidence="6" type="ORF">C9I94_18185</name>
</gene>
<dbReference type="InterPro" id="IPR005119">
    <property type="entry name" value="LysR_subst-bd"/>
</dbReference>
<protein>
    <submittedName>
        <fullName evidence="6">LysR family transcriptional regulator</fullName>
    </submittedName>
</protein>
<dbReference type="CDD" id="cd08422">
    <property type="entry name" value="PBP2_CrgA_like"/>
    <property type="match status" value="1"/>
</dbReference>
<dbReference type="PANTHER" id="PTHR30537">
    <property type="entry name" value="HTH-TYPE TRANSCRIPTIONAL REGULATOR"/>
    <property type="match status" value="1"/>
</dbReference>
<sequence length="305" mass="34355">MAFNAHLLDGMIIFVEVVNSGSFTKAADNSGHSTSYISKEINKLEERLGVRLLHRTTRSLSLTSEGEIYFQQCQQLLFDAEQAELAMTGGQVEPRGLLRISCPISLGISRVRPVVAKYMAQYPEVNLELDLNDRRVDMVAEGFDLLIRASANIEDSSLICRPIFQSHSITLASPEYLKRYGTPSHPSDLANHRCISYSNLKTPNVWQFTDQDNQHHSVQVQSKVLTNSSEMELGLCLAGQGITRLPKFNLGSEIERGLLIPLFTDFKLQTINVYMMYPSRKHMSSKVRSFIDFILHELGDSADRK</sequence>
<evidence type="ECO:0000313" key="7">
    <source>
        <dbReference type="Proteomes" id="UP000240481"/>
    </source>
</evidence>
<evidence type="ECO:0000256" key="4">
    <source>
        <dbReference type="ARBA" id="ARBA00023163"/>
    </source>
</evidence>
<evidence type="ECO:0000256" key="2">
    <source>
        <dbReference type="ARBA" id="ARBA00023015"/>
    </source>
</evidence>
<keyword evidence="2" id="KW-0805">Transcription regulation</keyword>
<comment type="similarity">
    <text evidence="1">Belongs to the LysR transcriptional regulatory family.</text>
</comment>
<dbReference type="InterPro" id="IPR000847">
    <property type="entry name" value="LysR_HTH_N"/>
</dbReference>
<dbReference type="Pfam" id="PF03466">
    <property type="entry name" value="LysR_substrate"/>
    <property type="match status" value="1"/>
</dbReference>
<dbReference type="OrthoDB" id="9786526at2"/>
<evidence type="ECO:0000313" key="6">
    <source>
        <dbReference type="EMBL" id="PSW23103.1"/>
    </source>
</evidence>
<comment type="caution">
    <text evidence="6">The sequence shown here is derived from an EMBL/GenBank/DDBJ whole genome shotgun (WGS) entry which is preliminary data.</text>
</comment>
<keyword evidence="3" id="KW-0238">DNA-binding</keyword>
<dbReference type="SUPFAM" id="SSF53850">
    <property type="entry name" value="Periplasmic binding protein-like II"/>
    <property type="match status" value="1"/>
</dbReference>
<keyword evidence="7" id="KW-1185">Reference proteome</keyword>
<dbReference type="GO" id="GO:0043565">
    <property type="term" value="F:sequence-specific DNA binding"/>
    <property type="evidence" value="ECO:0007669"/>
    <property type="project" value="TreeGrafter"/>
</dbReference>
<dbReference type="SUPFAM" id="SSF46785">
    <property type="entry name" value="Winged helix' DNA-binding domain"/>
    <property type="match status" value="1"/>
</dbReference>
<feature type="domain" description="HTH lysR-type" evidence="5">
    <location>
        <begin position="6"/>
        <end position="63"/>
    </location>
</feature>
<dbReference type="InterPro" id="IPR036390">
    <property type="entry name" value="WH_DNA-bd_sf"/>
</dbReference>
<dbReference type="GO" id="GO:0003700">
    <property type="term" value="F:DNA-binding transcription factor activity"/>
    <property type="evidence" value="ECO:0007669"/>
    <property type="project" value="InterPro"/>
</dbReference>
<dbReference type="Gene3D" id="3.40.190.290">
    <property type="match status" value="1"/>
</dbReference>
<name>A0A0J8V9E8_9GAMM</name>
<dbReference type="FunFam" id="1.10.10.10:FF:000001">
    <property type="entry name" value="LysR family transcriptional regulator"/>
    <property type="match status" value="1"/>
</dbReference>